<gene>
    <name evidence="7" type="ORF">GM51_4760</name>
</gene>
<evidence type="ECO:0000256" key="5">
    <source>
        <dbReference type="ARBA" id="ARBA00023136"/>
    </source>
</evidence>
<reference evidence="7" key="1">
    <citation type="submission" date="2014-06" db="EMBL/GenBank/DDBJ databases">
        <title>Key roles for freshwater Actinobacteria revealed by deep metagenomic sequencing.</title>
        <authorList>
            <person name="Ghai R."/>
            <person name="Mizuno C.M."/>
            <person name="Picazo A."/>
            <person name="Camacho A."/>
            <person name="Rodriguez-Valera F."/>
        </authorList>
    </citation>
    <scope>NUCLEOTIDE SEQUENCE</scope>
</reference>
<proteinExistence type="predicted"/>
<feature type="transmembrane region" description="Helical" evidence="6">
    <location>
        <begin position="167"/>
        <end position="188"/>
    </location>
</feature>
<feature type="transmembrane region" description="Helical" evidence="6">
    <location>
        <begin position="108"/>
        <end position="128"/>
    </location>
</feature>
<feature type="transmembrane region" description="Helical" evidence="6">
    <location>
        <begin position="140"/>
        <end position="161"/>
    </location>
</feature>
<keyword evidence="3 6" id="KW-0812">Transmembrane</keyword>
<evidence type="ECO:0000256" key="4">
    <source>
        <dbReference type="ARBA" id="ARBA00022989"/>
    </source>
</evidence>
<dbReference type="InterPro" id="IPR002797">
    <property type="entry name" value="Polysacc_synth"/>
</dbReference>
<sequence length="425" mass="47132">MNKTLKHSYVYITGSLLQALIPFLIIPVLTRSTSQSEFGLVMLLISIGTVLSFGFSLGIPAVLSRELIFDENRSLQLKKLSAGYQALMIWLAATIYFVTIFIDFSKSIKILFLGMVLALSLAGIQIKLSVLRAEFKSLQFALLAIASTATPLIAITILPYFLNVDIYRTYAGIAVLVLLITNISNLFPKFGLVFLKDTKDLVLVGYPIIFHGIAISLFQYGDKIASYLGIGAELVSQVVIISLFMTAPMLLLSTINNAWLPSSLESFKKSSRNGFSYLHKTSQNLSLFITFTCVVLIILSKLFVPIFVPDNYNSTEITKAIVIGISFTPLYVLYLQNTHLLTMNKKFKSLGKITPISALIQFFFTFGLISVIGLNAPAYGLLIAISIQVTLTTISTKSFPKLNKLPLYLTLFLSVFSFIYLNLFF</sequence>
<dbReference type="EMBL" id="JNSL01000019">
    <property type="protein sequence ID" value="KGA20882.1"/>
    <property type="molecule type" value="Genomic_DNA"/>
</dbReference>
<comment type="subcellular location">
    <subcellularLocation>
        <location evidence="1">Cell membrane</location>
        <topology evidence="1">Multi-pass membrane protein</topology>
    </subcellularLocation>
</comment>
<keyword evidence="4 6" id="KW-1133">Transmembrane helix</keyword>
<keyword evidence="5 6" id="KW-0472">Membrane</keyword>
<evidence type="ECO:0000313" key="7">
    <source>
        <dbReference type="EMBL" id="KGA20882.1"/>
    </source>
</evidence>
<accession>A0A094QBX5</accession>
<dbReference type="PANTHER" id="PTHR30250:SF11">
    <property type="entry name" value="O-ANTIGEN TRANSPORTER-RELATED"/>
    <property type="match status" value="1"/>
</dbReference>
<feature type="transmembrane region" description="Helical" evidence="6">
    <location>
        <begin position="285"/>
        <end position="308"/>
    </location>
</feature>
<evidence type="ECO:0000256" key="3">
    <source>
        <dbReference type="ARBA" id="ARBA00022692"/>
    </source>
</evidence>
<feature type="transmembrane region" description="Helical" evidence="6">
    <location>
        <begin position="84"/>
        <end position="102"/>
    </location>
</feature>
<feature type="transmembrane region" description="Helical" evidence="6">
    <location>
        <begin position="320"/>
        <end position="341"/>
    </location>
</feature>
<dbReference type="AlphaFoldDB" id="A0A094QBX5"/>
<dbReference type="PANTHER" id="PTHR30250">
    <property type="entry name" value="PST FAMILY PREDICTED COLANIC ACID TRANSPORTER"/>
    <property type="match status" value="1"/>
</dbReference>
<dbReference type="GO" id="GO:0005886">
    <property type="term" value="C:plasma membrane"/>
    <property type="evidence" value="ECO:0007669"/>
    <property type="project" value="UniProtKB-SubCell"/>
</dbReference>
<feature type="transmembrane region" description="Helical" evidence="6">
    <location>
        <begin position="240"/>
        <end position="264"/>
    </location>
</feature>
<organism evidence="7">
    <name type="scientific">freshwater metagenome</name>
    <dbReference type="NCBI Taxonomy" id="449393"/>
    <lineage>
        <taxon>unclassified sequences</taxon>
        <taxon>metagenomes</taxon>
        <taxon>ecological metagenomes</taxon>
    </lineage>
</organism>
<evidence type="ECO:0000256" key="2">
    <source>
        <dbReference type="ARBA" id="ARBA00022475"/>
    </source>
</evidence>
<protein>
    <recommendedName>
        <fullName evidence="8">Polysaccharide biosynthesis protein C-terminal domain-containing protein</fullName>
    </recommendedName>
</protein>
<comment type="caution">
    <text evidence="7">The sequence shown here is derived from an EMBL/GenBank/DDBJ whole genome shotgun (WGS) entry which is preliminary data.</text>
</comment>
<feature type="transmembrane region" description="Helical" evidence="6">
    <location>
        <begin position="9"/>
        <end position="29"/>
    </location>
</feature>
<dbReference type="Pfam" id="PF01943">
    <property type="entry name" value="Polysacc_synt"/>
    <property type="match status" value="1"/>
</dbReference>
<dbReference type="InterPro" id="IPR050833">
    <property type="entry name" value="Poly_Biosynth_Transport"/>
</dbReference>
<evidence type="ECO:0000256" key="6">
    <source>
        <dbReference type="SAM" id="Phobius"/>
    </source>
</evidence>
<feature type="transmembrane region" description="Helical" evidence="6">
    <location>
        <begin position="41"/>
        <end position="63"/>
    </location>
</feature>
<feature type="transmembrane region" description="Helical" evidence="6">
    <location>
        <begin position="407"/>
        <end position="424"/>
    </location>
</feature>
<keyword evidence="2" id="KW-1003">Cell membrane</keyword>
<name>A0A094QBX5_9ZZZZ</name>
<evidence type="ECO:0000256" key="1">
    <source>
        <dbReference type="ARBA" id="ARBA00004651"/>
    </source>
</evidence>
<feature type="transmembrane region" description="Helical" evidence="6">
    <location>
        <begin position="200"/>
        <end position="220"/>
    </location>
</feature>
<evidence type="ECO:0008006" key="8">
    <source>
        <dbReference type="Google" id="ProtNLM"/>
    </source>
</evidence>